<dbReference type="InterPro" id="IPR027417">
    <property type="entry name" value="P-loop_NTPase"/>
</dbReference>
<dbReference type="Pfam" id="PF24809">
    <property type="entry name" value="DUF7708"/>
    <property type="match status" value="1"/>
</dbReference>
<dbReference type="PROSITE" id="PS50297">
    <property type="entry name" value="ANK_REP_REGION"/>
    <property type="match status" value="1"/>
</dbReference>
<dbReference type="Gene3D" id="1.25.40.20">
    <property type="entry name" value="Ankyrin repeat-containing domain"/>
    <property type="match status" value="1"/>
</dbReference>
<dbReference type="PROSITE" id="PS50837">
    <property type="entry name" value="NACHT"/>
    <property type="match status" value="1"/>
</dbReference>
<reference evidence="4" key="1">
    <citation type="submission" date="2023-11" db="EMBL/GenBank/DDBJ databases">
        <title>The genome sequences of three competitors of mushroom-forming fungi.</title>
        <authorList>
            <person name="Beijen E."/>
            <person name="Ohm R.A."/>
        </authorList>
    </citation>
    <scope>NUCLEOTIDE SEQUENCE</scope>
    <source>
        <strain evidence="4">CBS 100526</strain>
    </source>
</reference>
<feature type="repeat" description="ANK" evidence="2">
    <location>
        <begin position="918"/>
        <end position="944"/>
    </location>
</feature>
<protein>
    <recommendedName>
        <fullName evidence="3">NACHT domain-containing protein</fullName>
    </recommendedName>
</protein>
<sequence length="1080" mass="123575">MMVDISSESFTRSLDKFKRNLTDEQKRNFSSCNITEVNKTMQEIQDKIGPDKKLRNFTRLKKFLEGMKQVEELVTIFLNVSEVVAFVWGPIKLALMVATTRINTLEMLLEVYHELGEVLHGVGKYDRLFKNHPDAREILETYFYSILEFHHAVLEVFARPGWKRLFDYAWSAFKTRFNPIIDNLKRHRALLSDEKLTVVIEEIQESRDVANITQQQLSSDIKKQLDEIKQSLKEKDIEKRDSLLKERHHLVTKFEPLEYNADQHRAYSQRDVPCSGDWILEDPRFKSWVNGGTQSVLYLNGMPGSGKTTLVSRIVEHMLSHRKDLNGIVTFFYFGRRSQHGSHKTANSMLRGLLTQILDQDDTLREYIFHRCSHLNKPDIHREPFLQELAEDCLSGQQRVWIILDGLDDCEGVSEVDRTESRRVLEWFQSKILSRNTTQNGSIRLLILGQRDGHIDQMLFQHPGINLDATESHIKDIETFTRSKAALIRTRFSLDPSAESQIVEKVAATSKGMFLYSKVVLENLLSQDSVADLEDELMQDNFPQVLDEAYERIAIRVFNRPPPARRRSAEQILSWIICSARKLRWREIQSRFCISPEEWASNFKKRRVDTCKVLCGSFVEAEPCSDHGDTPSEQIISLVHETAGSYLAHTGRVRILEDHARTAIFCSQYITSHPFTSELNALAIQELAVTGFYGFLDYAVAFWHHHFERVINGESGTNSDLEAEALQSSKRVLDIWGSSQPQDQQDGNLISEQPVQSDIERQYQAAGGIHDIHKRIISIRKAIEAIDLSSLPDSHRISFLELNGLAKFKCPNLRCTKFFTGFCDEHDRDLHVQAHERPFKCLVDGCYARVTGYSTSQALDAHTKRFHDEDSGTTLSFPKQSGREVSAMHDAARQGNLALVKALYAAGIPLNLPIKPRGGLTPMVLAARNGHANVCEYFMRQGLDGCKRTYGDISPAVEAIKREDIELFRCLWHKRKEAFDRYQVQSLVISVLRQGLQEPLEELLKDLKPEQVRANLPTILDAASRISTHNLAQRKMALYQTQRRLLHSIVGRAFPPLYEADGCTLKNGIPLARQFSTGLV</sequence>
<evidence type="ECO:0000259" key="3">
    <source>
        <dbReference type="PROSITE" id="PS50837"/>
    </source>
</evidence>
<dbReference type="AlphaFoldDB" id="A0AAE1LZI3"/>
<dbReference type="Pfam" id="PF24883">
    <property type="entry name" value="NPHP3_N"/>
    <property type="match status" value="1"/>
</dbReference>
<dbReference type="InterPro" id="IPR007111">
    <property type="entry name" value="NACHT_NTPase"/>
</dbReference>
<evidence type="ECO:0000256" key="2">
    <source>
        <dbReference type="PROSITE-ProRule" id="PRU00023"/>
    </source>
</evidence>
<dbReference type="Gene3D" id="3.40.50.300">
    <property type="entry name" value="P-loop containing nucleotide triphosphate hydrolases"/>
    <property type="match status" value="1"/>
</dbReference>
<evidence type="ECO:0000313" key="5">
    <source>
        <dbReference type="Proteomes" id="UP001273209"/>
    </source>
</evidence>
<name>A0AAE1LZI3_9HYPO</name>
<dbReference type="SUPFAM" id="SSF48403">
    <property type="entry name" value="Ankyrin repeat"/>
    <property type="match status" value="1"/>
</dbReference>
<keyword evidence="2" id="KW-0040">ANK repeat</keyword>
<dbReference type="SMART" id="SM00248">
    <property type="entry name" value="ANK"/>
    <property type="match status" value="2"/>
</dbReference>
<dbReference type="InterPro" id="IPR002110">
    <property type="entry name" value="Ankyrin_rpt"/>
</dbReference>
<keyword evidence="1" id="KW-0677">Repeat</keyword>
<evidence type="ECO:0000256" key="1">
    <source>
        <dbReference type="ARBA" id="ARBA00022737"/>
    </source>
</evidence>
<dbReference type="PROSITE" id="PS50088">
    <property type="entry name" value="ANK_REPEAT"/>
    <property type="match status" value="1"/>
</dbReference>
<dbReference type="InterPro" id="IPR036770">
    <property type="entry name" value="Ankyrin_rpt-contain_sf"/>
</dbReference>
<dbReference type="PANTHER" id="PTHR10039">
    <property type="entry name" value="AMELOGENIN"/>
    <property type="match status" value="1"/>
</dbReference>
<dbReference type="PANTHER" id="PTHR10039:SF14">
    <property type="entry name" value="NACHT DOMAIN-CONTAINING PROTEIN"/>
    <property type="match status" value="1"/>
</dbReference>
<dbReference type="Gene3D" id="3.30.160.60">
    <property type="entry name" value="Classic Zinc Finger"/>
    <property type="match status" value="1"/>
</dbReference>
<dbReference type="SUPFAM" id="SSF52540">
    <property type="entry name" value="P-loop containing nucleoside triphosphate hydrolases"/>
    <property type="match status" value="2"/>
</dbReference>
<organism evidence="4 5">
    <name type="scientific">Trichoderma aggressivum f. europaeum</name>
    <dbReference type="NCBI Taxonomy" id="173218"/>
    <lineage>
        <taxon>Eukaryota</taxon>
        <taxon>Fungi</taxon>
        <taxon>Dikarya</taxon>
        <taxon>Ascomycota</taxon>
        <taxon>Pezizomycotina</taxon>
        <taxon>Sordariomycetes</taxon>
        <taxon>Hypocreomycetidae</taxon>
        <taxon>Hypocreales</taxon>
        <taxon>Hypocreaceae</taxon>
        <taxon>Trichoderma</taxon>
    </lineage>
</organism>
<feature type="domain" description="NACHT" evidence="3">
    <location>
        <begin position="295"/>
        <end position="409"/>
    </location>
</feature>
<dbReference type="InterPro" id="IPR056884">
    <property type="entry name" value="NPHP3-like_N"/>
</dbReference>
<comment type="caution">
    <text evidence="4">The sequence shown here is derived from an EMBL/GenBank/DDBJ whole genome shotgun (WGS) entry which is preliminary data.</text>
</comment>
<dbReference type="InterPro" id="IPR056125">
    <property type="entry name" value="DUF7708"/>
</dbReference>
<dbReference type="EMBL" id="JAWRVG010000046">
    <property type="protein sequence ID" value="KAK4064835.1"/>
    <property type="molecule type" value="Genomic_DNA"/>
</dbReference>
<dbReference type="Proteomes" id="UP001273209">
    <property type="component" value="Unassembled WGS sequence"/>
</dbReference>
<dbReference type="Pfam" id="PF13637">
    <property type="entry name" value="Ank_4"/>
    <property type="match status" value="1"/>
</dbReference>
<proteinExistence type="predicted"/>
<keyword evidence="5" id="KW-1185">Reference proteome</keyword>
<accession>A0AAE1LZI3</accession>
<gene>
    <name evidence="4" type="ORF">Triagg1_8834</name>
</gene>
<dbReference type="RefSeq" id="XP_062752134.1">
    <property type="nucleotide sequence ID" value="XM_062903724.1"/>
</dbReference>
<dbReference type="GeneID" id="87923629"/>
<evidence type="ECO:0000313" key="4">
    <source>
        <dbReference type="EMBL" id="KAK4064835.1"/>
    </source>
</evidence>